<reference evidence="7 8" key="1">
    <citation type="submission" date="2016-07" db="EMBL/GenBank/DDBJ databases">
        <title>Pervasive Adenine N6-methylation of Active Genes in Fungi.</title>
        <authorList>
            <consortium name="DOE Joint Genome Institute"/>
            <person name="Mondo S.J."/>
            <person name="Dannebaum R.O."/>
            <person name="Kuo R.C."/>
            <person name="Labutti K."/>
            <person name="Haridas S."/>
            <person name="Kuo A."/>
            <person name="Salamov A."/>
            <person name="Ahrendt S.R."/>
            <person name="Lipzen A."/>
            <person name="Sullivan W."/>
            <person name="Andreopoulos W.B."/>
            <person name="Clum A."/>
            <person name="Lindquist E."/>
            <person name="Daum C."/>
            <person name="Ramamoorthy G.K."/>
            <person name="Gryganskyi A."/>
            <person name="Culley D."/>
            <person name="Magnuson J.K."/>
            <person name="James T.Y."/>
            <person name="O'Malley M.A."/>
            <person name="Stajich J.E."/>
            <person name="Spatafora J.W."/>
            <person name="Visel A."/>
            <person name="Grigoriev I.V."/>
        </authorList>
    </citation>
    <scope>NUCLEOTIDE SEQUENCE [LARGE SCALE GENOMIC DNA]</scope>
    <source>
        <strain evidence="7 8">12-1054</strain>
    </source>
</reference>
<dbReference type="GO" id="GO:0006352">
    <property type="term" value="P:DNA-templated transcription initiation"/>
    <property type="evidence" value="ECO:0007669"/>
    <property type="project" value="UniProtKB-UniRule"/>
</dbReference>
<dbReference type="RefSeq" id="XP_040722401.1">
    <property type="nucleotide sequence ID" value="XM_040867301.1"/>
</dbReference>
<evidence type="ECO:0000256" key="2">
    <source>
        <dbReference type="ARBA" id="ARBA00022478"/>
    </source>
</evidence>
<evidence type="ECO:0000313" key="8">
    <source>
        <dbReference type="Proteomes" id="UP000193685"/>
    </source>
</evidence>
<dbReference type="GO" id="GO:0005736">
    <property type="term" value="C:RNA polymerase I complex"/>
    <property type="evidence" value="ECO:0007669"/>
    <property type="project" value="TreeGrafter"/>
</dbReference>
<keyword evidence="8" id="KW-1185">Reference proteome</keyword>
<dbReference type="EMBL" id="MCFI01000025">
    <property type="protein sequence ID" value="ORY75753.1"/>
    <property type="molecule type" value="Genomic_DNA"/>
</dbReference>
<dbReference type="InterPro" id="IPR041178">
    <property type="entry name" value="RPA43_OB"/>
</dbReference>
<keyword evidence="2 5" id="KW-0240">DNA-directed RNA polymerase</keyword>
<organism evidence="7 8">
    <name type="scientific">Protomyces lactucae-debilis</name>
    <dbReference type="NCBI Taxonomy" id="2754530"/>
    <lineage>
        <taxon>Eukaryota</taxon>
        <taxon>Fungi</taxon>
        <taxon>Dikarya</taxon>
        <taxon>Ascomycota</taxon>
        <taxon>Taphrinomycotina</taxon>
        <taxon>Taphrinomycetes</taxon>
        <taxon>Taphrinales</taxon>
        <taxon>Protomycetaceae</taxon>
        <taxon>Protomyces</taxon>
    </lineage>
</organism>
<dbReference type="AlphaFoldDB" id="A0A1Y2EVY3"/>
<comment type="function">
    <text evidence="5">DNA-dependent RNA polymerase which catalyzes the transcription of DNA into RNA using the four ribonucleoside triphosphates as substrates.</text>
</comment>
<accession>A0A1Y2EVY3</accession>
<name>A0A1Y2EVY3_PROLT</name>
<feature type="domain" description="RPA43 OB" evidence="6">
    <location>
        <begin position="76"/>
        <end position="162"/>
    </location>
</feature>
<dbReference type="OMA" id="SKMPRIN"/>
<dbReference type="OrthoDB" id="10250504at2759"/>
<dbReference type="Proteomes" id="UP000193685">
    <property type="component" value="Unassembled WGS sequence"/>
</dbReference>
<dbReference type="InterPro" id="IPR036898">
    <property type="entry name" value="RNA_pol_Rpb7-like_N_sf"/>
</dbReference>
<dbReference type="GeneID" id="63783900"/>
<dbReference type="Gene3D" id="3.30.1490.120">
    <property type="entry name" value="RNA polymerase Rpb7-like, N-terminal domain"/>
    <property type="match status" value="1"/>
</dbReference>
<feature type="non-terminal residue" evidence="7">
    <location>
        <position position="162"/>
    </location>
</feature>
<dbReference type="PANTHER" id="PTHR12709:SF5">
    <property type="entry name" value="DNA-DIRECTED RNA POLYMERASE I SUBUNIT RPA43"/>
    <property type="match status" value="1"/>
</dbReference>
<keyword evidence="3 5" id="KW-0804">Transcription</keyword>
<dbReference type="PANTHER" id="PTHR12709">
    <property type="entry name" value="DNA-DIRECTED RNA POLYMERASE II, III"/>
    <property type="match status" value="1"/>
</dbReference>
<feature type="non-terminal residue" evidence="7">
    <location>
        <position position="1"/>
    </location>
</feature>
<dbReference type="GO" id="GO:0006362">
    <property type="term" value="P:transcription elongation by RNA polymerase I"/>
    <property type="evidence" value="ECO:0007669"/>
    <property type="project" value="TreeGrafter"/>
</dbReference>
<dbReference type="Pfam" id="PF17875">
    <property type="entry name" value="RPA43_OB"/>
    <property type="match status" value="1"/>
</dbReference>
<evidence type="ECO:0000313" key="7">
    <source>
        <dbReference type="EMBL" id="ORY75753.1"/>
    </source>
</evidence>
<evidence type="ECO:0000256" key="1">
    <source>
        <dbReference type="ARBA" id="ARBA00004123"/>
    </source>
</evidence>
<dbReference type="STRING" id="56484.A0A1Y2EVY3"/>
<evidence type="ECO:0000256" key="5">
    <source>
        <dbReference type="RuleBase" id="RU369086"/>
    </source>
</evidence>
<keyword evidence="4 5" id="KW-0539">Nucleus</keyword>
<evidence type="ECO:0000259" key="6">
    <source>
        <dbReference type="Pfam" id="PF17875"/>
    </source>
</evidence>
<comment type="caution">
    <text evidence="7">The sequence shown here is derived from an EMBL/GenBank/DDBJ whole genome shotgun (WGS) entry which is preliminary data.</text>
</comment>
<sequence>RRDLELTLLLAPIDASDPLAGVERQLDDVLLTYLQQAQGILMGWQSPRFTEPAARMLDDSPFSLVPVRFDSLLWRPRQGDDLEGTVKLMGPSHIGLLILGTFNASIPRHLIPPDWVFEEDLEENEGFWRDGQGTPLTIGQEVRFSTHAIKKGSHMLRVEGSL</sequence>
<proteinExistence type="predicted"/>
<comment type="subcellular location">
    <subcellularLocation>
        <location evidence="1 5">Nucleus</location>
    </subcellularLocation>
</comment>
<evidence type="ECO:0000256" key="3">
    <source>
        <dbReference type="ARBA" id="ARBA00023163"/>
    </source>
</evidence>
<evidence type="ECO:0000256" key="4">
    <source>
        <dbReference type="ARBA" id="ARBA00023242"/>
    </source>
</evidence>
<protein>
    <recommendedName>
        <fullName evidence="5">DNA-directed RNA polymerase subunit</fullName>
    </recommendedName>
</protein>
<gene>
    <name evidence="7" type="ORF">BCR37DRAFT_338475</name>
</gene>
<dbReference type="InterPro" id="IPR045113">
    <property type="entry name" value="Rpb7-like"/>
</dbReference>
<dbReference type="Gene3D" id="2.40.50.1060">
    <property type="match status" value="1"/>
</dbReference>